<dbReference type="RefSeq" id="XP_017210257.2">
    <property type="nucleotide sequence ID" value="XM_017354768.4"/>
</dbReference>
<proteinExistence type="predicted"/>
<dbReference type="RefSeq" id="XP_073800591.1">
    <property type="nucleotide sequence ID" value="XM_073944490.1"/>
</dbReference>
<name>A0A8M6YZ80_DANRE</name>
<dbReference type="OrthoDB" id="5977581at2759"/>
<accession>A0A8M6YZ80</accession>
<evidence type="ECO:0000313" key="3">
    <source>
        <dbReference type="RefSeq" id="XP_068075060.2"/>
    </source>
</evidence>
<dbReference type="GeneID" id="103910248"/>
<dbReference type="InterPro" id="IPR029234">
    <property type="entry name" value="CIMIP4"/>
</dbReference>
<reference evidence="2 3" key="1">
    <citation type="submission" date="2025-08" db="UniProtKB">
        <authorList>
            <consortium name="RefSeq"/>
        </authorList>
    </citation>
    <scope>IDENTIFICATION</scope>
    <source>
        <strain evidence="2 3">Tuebingen</strain>
        <tissue evidence="2 3">Fibroblasts and whole tissue</tissue>
    </source>
</reference>
<dbReference type="Pfam" id="PF15400">
    <property type="entry name" value="TEX33"/>
    <property type="match status" value="1"/>
</dbReference>
<evidence type="ECO:0000313" key="1">
    <source>
        <dbReference type="Proteomes" id="UP000000437"/>
    </source>
</evidence>
<dbReference type="RefSeq" id="XP_068075060.2">
    <property type="nucleotide sequence ID" value="XM_068218959.2"/>
</dbReference>
<gene>
    <name evidence="2 3" type="primary">cimip4</name>
</gene>
<dbReference type="PANTHER" id="PTHR31702">
    <property type="entry name" value="TESTIS-EXPRESSED PROTEIN 33"/>
    <property type="match status" value="1"/>
</dbReference>
<protein>
    <submittedName>
        <fullName evidence="2 3">Ciliary microtubule inner protein 4 isoform X1</fullName>
    </submittedName>
</protein>
<organism evidence="1 2">
    <name type="scientific">Danio rerio</name>
    <name type="common">Zebrafish</name>
    <name type="synonym">Brachydanio rerio</name>
    <dbReference type="NCBI Taxonomy" id="7955"/>
    <lineage>
        <taxon>Eukaryota</taxon>
        <taxon>Metazoa</taxon>
        <taxon>Chordata</taxon>
        <taxon>Craniata</taxon>
        <taxon>Vertebrata</taxon>
        <taxon>Euteleostomi</taxon>
        <taxon>Actinopterygii</taxon>
        <taxon>Neopterygii</taxon>
        <taxon>Teleostei</taxon>
        <taxon>Ostariophysi</taxon>
        <taxon>Cypriniformes</taxon>
        <taxon>Danionidae</taxon>
        <taxon>Danioninae</taxon>
        <taxon>Danio</taxon>
    </lineage>
</organism>
<dbReference type="PANTHER" id="PTHR31702:SF2">
    <property type="entry name" value="TESTIS-EXPRESSED PROTEIN 33"/>
    <property type="match status" value="1"/>
</dbReference>
<keyword evidence="1" id="KW-1185">Reference proteome</keyword>
<dbReference type="AlphaFoldDB" id="A0A8M6YZ80"/>
<evidence type="ECO:0000313" key="2">
    <source>
        <dbReference type="RefSeq" id="XP_017210257.2"/>
    </source>
</evidence>
<sequence length="136" mass="15915">MSNISQSEKRTGRCNQIYNSHCLQVPPLCAPHYSDSGSTDEHRSYHMMGHYLRANIFPWPPVVWSSLAKDSYSRHPLSAFIHEPEHWNGHKTDHLVKWTEQNFLDKRLHKLLKEMGVKGLVLHTLRNTTVLHTKFF</sequence>
<dbReference type="KEGG" id="dre:103910248"/>
<dbReference type="CTD" id="339669"/>
<dbReference type="Proteomes" id="UP000000437">
    <property type="component" value="Chromosome 3"/>
</dbReference>